<dbReference type="AlphaFoldDB" id="A0A250XPQ8"/>
<organism evidence="4 5">
    <name type="scientific">Chlamydomonas eustigma</name>
    <dbReference type="NCBI Taxonomy" id="1157962"/>
    <lineage>
        <taxon>Eukaryota</taxon>
        <taxon>Viridiplantae</taxon>
        <taxon>Chlorophyta</taxon>
        <taxon>core chlorophytes</taxon>
        <taxon>Chlorophyceae</taxon>
        <taxon>CS clade</taxon>
        <taxon>Chlamydomonadales</taxon>
        <taxon>Chlamydomonadaceae</taxon>
        <taxon>Chlamydomonas</taxon>
    </lineage>
</organism>
<protein>
    <recommendedName>
        <fullName evidence="6">t-SNARE coiled-coil homology domain-containing protein</fullName>
    </recommendedName>
</protein>
<dbReference type="Pfam" id="PF19071">
    <property type="entry name" value="DUF5767"/>
    <property type="match status" value="1"/>
</dbReference>
<feature type="compositionally biased region" description="Acidic residues" evidence="3">
    <location>
        <begin position="85"/>
        <end position="111"/>
    </location>
</feature>
<feature type="region of interest" description="Disordered" evidence="3">
    <location>
        <begin position="72"/>
        <end position="127"/>
    </location>
</feature>
<dbReference type="InterPro" id="IPR043910">
    <property type="entry name" value="DUF5767"/>
</dbReference>
<gene>
    <name evidence="4" type="ORF">CEUSTIGMA_g12201.t1</name>
</gene>
<keyword evidence="1 2" id="KW-0175">Coiled coil</keyword>
<comment type="caution">
    <text evidence="4">The sequence shown here is derived from an EMBL/GenBank/DDBJ whole genome shotgun (WGS) entry which is preliminary data.</text>
</comment>
<dbReference type="STRING" id="1157962.A0A250XPQ8"/>
<evidence type="ECO:0000313" key="4">
    <source>
        <dbReference type="EMBL" id="GAX84780.1"/>
    </source>
</evidence>
<feature type="region of interest" description="Disordered" evidence="3">
    <location>
        <begin position="398"/>
        <end position="432"/>
    </location>
</feature>
<feature type="compositionally biased region" description="Gly residues" evidence="3">
    <location>
        <begin position="320"/>
        <end position="333"/>
    </location>
</feature>
<feature type="region of interest" description="Disordered" evidence="3">
    <location>
        <begin position="293"/>
        <end position="346"/>
    </location>
</feature>
<name>A0A250XPQ8_9CHLO</name>
<dbReference type="OrthoDB" id="551921at2759"/>
<dbReference type="SUPFAM" id="SSF57997">
    <property type="entry name" value="Tropomyosin"/>
    <property type="match status" value="1"/>
</dbReference>
<proteinExistence type="predicted"/>
<evidence type="ECO:0000256" key="3">
    <source>
        <dbReference type="SAM" id="MobiDB-lite"/>
    </source>
</evidence>
<feature type="region of interest" description="Disordered" evidence="3">
    <location>
        <begin position="1"/>
        <end position="47"/>
    </location>
</feature>
<accession>A0A250XPQ8</accession>
<evidence type="ECO:0000256" key="1">
    <source>
        <dbReference type="ARBA" id="ARBA00023054"/>
    </source>
</evidence>
<evidence type="ECO:0008006" key="6">
    <source>
        <dbReference type="Google" id="ProtNLM"/>
    </source>
</evidence>
<feature type="compositionally biased region" description="Pro residues" evidence="3">
    <location>
        <begin position="298"/>
        <end position="309"/>
    </location>
</feature>
<reference evidence="4 5" key="1">
    <citation type="submission" date="2017-08" db="EMBL/GenBank/DDBJ databases">
        <title>Acidophilic green algal genome provides insights into adaptation to an acidic environment.</title>
        <authorList>
            <person name="Hirooka S."/>
            <person name="Hirose Y."/>
            <person name="Kanesaki Y."/>
            <person name="Higuchi S."/>
            <person name="Fujiwara T."/>
            <person name="Onuma R."/>
            <person name="Era A."/>
            <person name="Ohbayashi R."/>
            <person name="Uzuka A."/>
            <person name="Nozaki H."/>
            <person name="Yoshikawa H."/>
            <person name="Miyagishima S.Y."/>
        </authorList>
    </citation>
    <scope>NUCLEOTIDE SEQUENCE [LARGE SCALE GENOMIC DNA]</scope>
    <source>
        <strain evidence="4 5">NIES-2499</strain>
    </source>
</reference>
<dbReference type="GO" id="GO:0005856">
    <property type="term" value="C:cytoskeleton"/>
    <property type="evidence" value="ECO:0007669"/>
    <property type="project" value="TreeGrafter"/>
</dbReference>
<feature type="compositionally biased region" description="Low complexity" evidence="3">
    <location>
        <begin position="310"/>
        <end position="319"/>
    </location>
</feature>
<dbReference type="EMBL" id="BEGY01000135">
    <property type="protein sequence ID" value="GAX84780.1"/>
    <property type="molecule type" value="Genomic_DNA"/>
</dbReference>
<dbReference type="PANTHER" id="PTHR32083:SF48">
    <property type="entry name" value="TRANS-GOLGI NETWORK-LOCALIZED SYP41-INTERACTING PROTEIN 1"/>
    <property type="match status" value="1"/>
</dbReference>
<feature type="coiled-coil region" evidence="2">
    <location>
        <begin position="441"/>
        <end position="531"/>
    </location>
</feature>
<evidence type="ECO:0000313" key="5">
    <source>
        <dbReference type="Proteomes" id="UP000232323"/>
    </source>
</evidence>
<feature type="compositionally biased region" description="Basic and acidic residues" evidence="3">
    <location>
        <begin position="398"/>
        <end position="412"/>
    </location>
</feature>
<keyword evidence="5" id="KW-1185">Reference proteome</keyword>
<dbReference type="PANTHER" id="PTHR32083">
    <property type="entry name" value="CILIA AND FLAGELLA-ASSOCIATED PROTEIN 58-RELATED"/>
    <property type="match status" value="1"/>
</dbReference>
<dbReference type="Proteomes" id="UP000232323">
    <property type="component" value="Unassembled WGS sequence"/>
</dbReference>
<dbReference type="Gene3D" id="1.10.287.620">
    <property type="entry name" value="Helix Hairpins"/>
    <property type="match status" value="1"/>
</dbReference>
<feature type="coiled-coil region" evidence="2">
    <location>
        <begin position="557"/>
        <end position="587"/>
    </location>
</feature>
<evidence type="ECO:0000256" key="2">
    <source>
        <dbReference type="SAM" id="Coils"/>
    </source>
</evidence>
<sequence length="659" mass="72055">MNPRKRPGGSGASSVGDVLSRAASVSSVEEIMTQRPTSPLIRLNRSSILPPDATVQLVRRPAMSTAMSTVMSAFPRSVGSSDGQDAGEDGDDEEEDEEEEDEDGEEADEVGSEGAPAVNRSRRMSPEQISSMKREILYQLERIEAKGVRLPRRFTMADPLDEMKAELDRLKLDREIDLSVRFQRKMLMACVTGIEMLNGRFDPFSVRLQGWSDSMHESIDDYDDVFEELYLKYRGSAKMAPELKLMMMVGGSGLMFHLSATMFRQSSVPGLEQVLRQNPALRQQFAQAAMAHMNGTTPQPPPSQPPPQSSPNIFGVMSGLFGGFGGGGGGGGSSPPAPATSARGLRGPRNVEDILKDMHSNAFAGGSGGGVGGGVGGDVGGGMGGGNMVEIVVGWTHDVHGKPQNRGGHDEEAGQSSGQVRKRPHSPAHSPTYVRSLRSILNQLTDGVRALENAAADASNDDEYLMEELDAKKRKLDATKRKLDATNRKLDEVLEERDSLTSDLKRVTSDLNRVTADLDRVTADLDRVTADRDRVTADLDEVSTELDRVTADLDTAHVELQSTSQDLERTKTDLEDMETSHNRLRDRLDSFGSSYGDIKNMGFKRVQLMLHPDKVRDPALKVKADIAFKAVTDIFEKLADWFEDPVVEYEVPEDEEDSE</sequence>